<protein>
    <recommendedName>
        <fullName evidence="3">STAS/SEC14 domain-containing protein</fullName>
    </recommendedName>
</protein>
<dbReference type="EMBL" id="CP136521">
    <property type="protein sequence ID" value="WOD43049.1"/>
    <property type="molecule type" value="Genomic_DNA"/>
</dbReference>
<dbReference type="Proteomes" id="UP001302486">
    <property type="component" value="Chromosome"/>
</dbReference>
<reference evidence="2" key="1">
    <citation type="submission" date="2024-06" db="EMBL/GenBank/DDBJ databases">
        <title>Hwangdonia haimaensis gen. nov., sp. nov., a member of the family Flavobacteriaceae isolated from the haima cold seep.</title>
        <authorList>
            <person name="Li J."/>
        </authorList>
    </citation>
    <scope>NUCLEOTIDE SEQUENCE [LARGE SCALE GENOMIC DNA]</scope>
    <source>
        <strain evidence="2">SCSIO 19198</strain>
    </source>
</reference>
<dbReference type="RefSeq" id="WP_316982737.1">
    <property type="nucleotide sequence ID" value="NZ_CP136521.1"/>
</dbReference>
<name>A0AA97EKE4_9FLAO</name>
<evidence type="ECO:0000313" key="2">
    <source>
        <dbReference type="Proteomes" id="UP001302486"/>
    </source>
</evidence>
<gene>
    <name evidence="1" type="ORF">RNZ46_13735</name>
</gene>
<sequence>MKFENSEYFKTLKPTKLEMPFGTYYLCKKFLVVELNEGTHFDWDKAEQVIQKIFEFYGDNPKIGFISNRINHYSLDPNNWKKVEEKYDLIVASAIVMYNNSTYMNASIEKKFTQTSIKRCMSLKEAIDWMQGLKEFKLKPEHL</sequence>
<proteinExistence type="predicted"/>
<dbReference type="AlphaFoldDB" id="A0AA97EKE4"/>
<evidence type="ECO:0008006" key="3">
    <source>
        <dbReference type="Google" id="ProtNLM"/>
    </source>
</evidence>
<accession>A0AA97EKE4</accession>
<evidence type="ECO:0000313" key="1">
    <source>
        <dbReference type="EMBL" id="WOD43049.1"/>
    </source>
</evidence>
<organism evidence="1 2">
    <name type="scientific">Hwangdonia lutea</name>
    <dbReference type="NCBI Taxonomy" id="3075823"/>
    <lineage>
        <taxon>Bacteria</taxon>
        <taxon>Pseudomonadati</taxon>
        <taxon>Bacteroidota</taxon>
        <taxon>Flavobacteriia</taxon>
        <taxon>Flavobacteriales</taxon>
        <taxon>Flavobacteriaceae</taxon>
        <taxon>Hwangdonia</taxon>
    </lineage>
</organism>
<keyword evidence="2" id="KW-1185">Reference proteome</keyword>
<dbReference type="KEGG" id="hws:RNZ46_13735"/>